<dbReference type="EMBL" id="JBJUIK010000005">
    <property type="protein sequence ID" value="KAL3528067.1"/>
    <property type="molecule type" value="Genomic_DNA"/>
</dbReference>
<comment type="caution">
    <text evidence="1">The sequence shown here is derived from an EMBL/GenBank/DDBJ whole genome shotgun (WGS) entry which is preliminary data.</text>
</comment>
<dbReference type="AlphaFoldDB" id="A0ABD3AB66"/>
<gene>
    <name evidence="1" type="ORF">ACH5RR_012723</name>
</gene>
<evidence type="ECO:0000313" key="2">
    <source>
        <dbReference type="Proteomes" id="UP001630127"/>
    </source>
</evidence>
<organism evidence="1 2">
    <name type="scientific">Cinchona calisaya</name>
    <dbReference type="NCBI Taxonomy" id="153742"/>
    <lineage>
        <taxon>Eukaryota</taxon>
        <taxon>Viridiplantae</taxon>
        <taxon>Streptophyta</taxon>
        <taxon>Embryophyta</taxon>
        <taxon>Tracheophyta</taxon>
        <taxon>Spermatophyta</taxon>
        <taxon>Magnoliopsida</taxon>
        <taxon>eudicotyledons</taxon>
        <taxon>Gunneridae</taxon>
        <taxon>Pentapetalae</taxon>
        <taxon>asterids</taxon>
        <taxon>lamiids</taxon>
        <taxon>Gentianales</taxon>
        <taxon>Rubiaceae</taxon>
        <taxon>Cinchonoideae</taxon>
        <taxon>Cinchoneae</taxon>
        <taxon>Cinchona</taxon>
    </lineage>
</organism>
<proteinExistence type="predicted"/>
<keyword evidence="2" id="KW-1185">Reference proteome</keyword>
<reference evidence="1 2" key="1">
    <citation type="submission" date="2024-11" db="EMBL/GenBank/DDBJ databases">
        <title>A near-complete genome assembly of Cinchona calisaya.</title>
        <authorList>
            <person name="Lian D.C."/>
            <person name="Zhao X.W."/>
            <person name="Wei L."/>
        </authorList>
    </citation>
    <scope>NUCLEOTIDE SEQUENCE [LARGE SCALE GENOMIC DNA]</scope>
    <source>
        <tissue evidence="1">Nenye</tissue>
    </source>
</reference>
<evidence type="ECO:0000313" key="1">
    <source>
        <dbReference type="EMBL" id="KAL3528067.1"/>
    </source>
</evidence>
<dbReference type="Proteomes" id="UP001630127">
    <property type="component" value="Unassembled WGS sequence"/>
</dbReference>
<sequence>MAAVANTQGKSPSMLSIEKSILSRVVLGEAVAVGMDEPTHPKLPLRRDIPGPMQHNFLPKPIIPHTVLLSPLLDNLTSKLAIVPSEEVEIPESNHFF</sequence>
<protein>
    <submittedName>
        <fullName evidence="1">Uncharacterized protein</fullName>
    </submittedName>
</protein>
<accession>A0ABD3AB66</accession>
<name>A0ABD3AB66_9GENT</name>